<proteinExistence type="predicted"/>
<dbReference type="EMBL" id="JAGMVJ010000007">
    <property type="protein sequence ID" value="KAH7089033.1"/>
    <property type="molecule type" value="Genomic_DNA"/>
</dbReference>
<reference evidence="2" key="1">
    <citation type="journal article" date="2021" name="Nat. Commun.">
        <title>Genetic determinants of endophytism in the Arabidopsis root mycobiome.</title>
        <authorList>
            <person name="Mesny F."/>
            <person name="Miyauchi S."/>
            <person name="Thiergart T."/>
            <person name="Pickel B."/>
            <person name="Atanasova L."/>
            <person name="Karlsson M."/>
            <person name="Huettel B."/>
            <person name="Barry K.W."/>
            <person name="Haridas S."/>
            <person name="Chen C."/>
            <person name="Bauer D."/>
            <person name="Andreopoulos W."/>
            <person name="Pangilinan J."/>
            <person name="LaButti K."/>
            <person name="Riley R."/>
            <person name="Lipzen A."/>
            <person name="Clum A."/>
            <person name="Drula E."/>
            <person name="Henrissat B."/>
            <person name="Kohler A."/>
            <person name="Grigoriev I.V."/>
            <person name="Martin F.M."/>
            <person name="Hacquard S."/>
        </authorList>
    </citation>
    <scope>NUCLEOTIDE SEQUENCE</scope>
    <source>
        <strain evidence="2">MPI-SDFR-AT-0120</strain>
    </source>
</reference>
<feature type="compositionally biased region" description="Basic and acidic residues" evidence="1">
    <location>
        <begin position="1"/>
        <end position="12"/>
    </location>
</feature>
<accession>A0A8K0W025</accession>
<protein>
    <submittedName>
        <fullName evidence="2">Uncharacterized protein</fullName>
    </submittedName>
</protein>
<feature type="region of interest" description="Disordered" evidence="1">
    <location>
        <begin position="1"/>
        <end position="27"/>
    </location>
</feature>
<feature type="compositionally biased region" description="Basic and acidic residues" evidence="1">
    <location>
        <begin position="363"/>
        <end position="374"/>
    </location>
</feature>
<feature type="region of interest" description="Disordered" evidence="1">
    <location>
        <begin position="229"/>
        <end position="253"/>
    </location>
</feature>
<comment type="caution">
    <text evidence="2">The sequence shown here is derived from an EMBL/GenBank/DDBJ whole genome shotgun (WGS) entry which is preliminary data.</text>
</comment>
<organism evidence="2 3">
    <name type="scientific">Paraphoma chrysanthemicola</name>
    <dbReference type="NCBI Taxonomy" id="798071"/>
    <lineage>
        <taxon>Eukaryota</taxon>
        <taxon>Fungi</taxon>
        <taxon>Dikarya</taxon>
        <taxon>Ascomycota</taxon>
        <taxon>Pezizomycotina</taxon>
        <taxon>Dothideomycetes</taxon>
        <taxon>Pleosporomycetidae</taxon>
        <taxon>Pleosporales</taxon>
        <taxon>Pleosporineae</taxon>
        <taxon>Phaeosphaeriaceae</taxon>
        <taxon>Paraphoma</taxon>
    </lineage>
</organism>
<sequence length="447" mass="50832">MMLPTRQDHARPETNASQVSNNSHKEQTSFTLESILDKIRDCPGLSTHLSYVPEGSKLDFQDPGRSLALSLDHLIHRRLKVGTFRADGDTMKRSVYAYVHGQYASHDGAKRNKVSYFPTNRDKLSPQDVKKVVFERPFQGIDNLRSDYGQQKLRFLILFYFLEARYLEEVEFLVDGFHGLRKAIEEISEKNQAVQSRPVRVEAMKSSETTGKTSAACGTIRAFTEDTKVKWPRKRQRQERDTGSHNGSGILGPYSAQEVEISDQVVQITRALEAKYRPVIAEDNALKARTEELEDLARKVEQTSKTALDNAEKADTAWHEATTALESLRNESCTLRCATAKLKQAHDQVRKEYSSSLQQSHALTKELDRSKKSCEAEQKARKALEKEQIVMQNEMDKIEKLLDGEQEARKAMEAEKVKIQDELAQLKAFRDQFLQLTAPLKDLGKMA</sequence>
<evidence type="ECO:0000313" key="3">
    <source>
        <dbReference type="Proteomes" id="UP000813461"/>
    </source>
</evidence>
<dbReference type="OrthoDB" id="3801368at2759"/>
<feature type="compositionally biased region" description="Polar residues" evidence="1">
    <location>
        <begin position="14"/>
        <end position="27"/>
    </location>
</feature>
<evidence type="ECO:0000256" key="1">
    <source>
        <dbReference type="SAM" id="MobiDB-lite"/>
    </source>
</evidence>
<evidence type="ECO:0000313" key="2">
    <source>
        <dbReference type="EMBL" id="KAH7089033.1"/>
    </source>
</evidence>
<dbReference type="Proteomes" id="UP000813461">
    <property type="component" value="Unassembled WGS sequence"/>
</dbReference>
<feature type="region of interest" description="Disordered" evidence="1">
    <location>
        <begin position="353"/>
        <end position="374"/>
    </location>
</feature>
<gene>
    <name evidence="2" type="ORF">FB567DRAFT_547860</name>
</gene>
<name>A0A8K0W025_9PLEO</name>
<dbReference type="AlphaFoldDB" id="A0A8K0W025"/>
<keyword evidence="3" id="KW-1185">Reference proteome</keyword>